<keyword evidence="5" id="KW-1185">Reference proteome</keyword>
<dbReference type="PRINTS" id="PR00081">
    <property type="entry name" value="GDHRDH"/>
</dbReference>
<organism evidence="4 5">
    <name type="scientific">Perspicuibacillus lycopersici</name>
    <dbReference type="NCBI Taxonomy" id="1325689"/>
    <lineage>
        <taxon>Bacteria</taxon>
        <taxon>Bacillati</taxon>
        <taxon>Bacillota</taxon>
        <taxon>Bacilli</taxon>
        <taxon>Bacillales</taxon>
        <taxon>Bacillaceae</taxon>
        <taxon>Perspicuibacillus</taxon>
    </lineage>
</organism>
<accession>A0AAE3LMF5</accession>
<dbReference type="InterPro" id="IPR002347">
    <property type="entry name" value="SDR_fam"/>
</dbReference>
<dbReference type="NCBIfam" id="NF005372">
    <property type="entry name" value="PRK06914.1"/>
    <property type="match status" value="1"/>
</dbReference>
<dbReference type="PRINTS" id="PR00080">
    <property type="entry name" value="SDRFAMILY"/>
</dbReference>
<dbReference type="InterPro" id="IPR051911">
    <property type="entry name" value="SDR_oxidoreductase"/>
</dbReference>
<comment type="caution">
    <text evidence="4">The sequence shown here is derived from an EMBL/GenBank/DDBJ whole genome shotgun (WGS) entry which is preliminary data.</text>
</comment>
<dbReference type="Gene3D" id="3.40.50.720">
    <property type="entry name" value="NAD(P)-binding Rossmann-like Domain"/>
    <property type="match status" value="1"/>
</dbReference>
<dbReference type="GO" id="GO:0016491">
    <property type="term" value="F:oxidoreductase activity"/>
    <property type="evidence" value="ECO:0007669"/>
    <property type="project" value="UniProtKB-KW"/>
</dbReference>
<evidence type="ECO:0000256" key="1">
    <source>
        <dbReference type="ARBA" id="ARBA00006484"/>
    </source>
</evidence>
<dbReference type="SUPFAM" id="SSF51735">
    <property type="entry name" value="NAD(P)-binding Rossmann-fold domains"/>
    <property type="match status" value="1"/>
</dbReference>
<dbReference type="EMBL" id="JAOUSF010000003">
    <property type="protein sequence ID" value="MCU9613525.1"/>
    <property type="molecule type" value="Genomic_DNA"/>
</dbReference>
<evidence type="ECO:0000256" key="3">
    <source>
        <dbReference type="RuleBase" id="RU000363"/>
    </source>
</evidence>
<dbReference type="Proteomes" id="UP001209318">
    <property type="component" value="Unassembled WGS sequence"/>
</dbReference>
<evidence type="ECO:0000313" key="4">
    <source>
        <dbReference type="EMBL" id="MCU9613525.1"/>
    </source>
</evidence>
<evidence type="ECO:0000313" key="5">
    <source>
        <dbReference type="Proteomes" id="UP001209318"/>
    </source>
</evidence>
<evidence type="ECO:0000256" key="2">
    <source>
        <dbReference type="ARBA" id="ARBA00023002"/>
    </source>
</evidence>
<dbReference type="PANTHER" id="PTHR43976:SF16">
    <property type="entry name" value="SHORT-CHAIN DEHYDROGENASE_REDUCTASE FAMILY PROTEIN"/>
    <property type="match status" value="1"/>
</dbReference>
<dbReference type="PROSITE" id="PS00061">
    <property type="entry name" value="ADH_SHORT"/>
    <property type="match status" value="1"/>
</dbReference>
<dbReference type="CDD" id="cd05374">
    <property type="entry name" value="17beta-HSD-like_SDR_c"/>
    <property type="match status" value="1"/>
</dbReference>
<dbReference type="RefSeq" id="WP_263072764.1">
    <property type="nucleotide sequence ID" value="NZ_JAOUSF010000003.1"/>
</dbReference>
<reference evidence="4" key="1">
    <citation type="submission" date="2022-10" db="EMBL/GenBank/DDBJ databases">
        <title>Description of Fervidibacillus gen. nov. in the family Fervidibacillaceae fam. nov. with two species, Fervidibacillus albus sp. nov., and Fervidibacillus halotolerans sp. nov., isolated from tidal flat sediments.</title>
        <authorList>
            <person name="Kwon K.K."/>
            <person name="Yang S.-H."/>
        </authorList>
    </citation>
    <scope>NUCLEOTIDE SEQUENCE</scope>
    <source>
        <strain evidence="4">JCM 19140</strain>
    </source>
</reference>
<gene>
    <name evidence="4" type="ORF">OEV98_08135</name>
</gene>
<dbReference type="AlphaFoldDB" id="A0AAE3LMF5"/>
<proteinExistence type="inferred from homology"/>
<dbReference type="InterPro" id="IPR020904">
    <property type="entry name" value="Sc_DH/Rdtase_CS"/>
</dbReference>
<dbReference type="Pfam" id="PF00106">
    <property type="entry name" value="adh_short"/>
    <property type="match status" value="1"/>
</dbReference>
<comment type="similarity">
    <text evidence="1 3">Belongs to the short-chain dehydrogenases/reductases (SDR) family.</text>
</comment>
<sequence>MKTVLITGTSSGFGMLTTLALAKAGYQVIATMRDLDKRYDLQSIAKRERVDSLIHFVKLDVTNQQHIATVPREIEERFGKLDILINNAGYCHAGFFEELEATDWHNQFATNVFGPIQVTKNFLPLLQKGGGGKLIMMSSISGFFGFPGLSPYTSSKFALEGLSESLRLELRPANIWVSLVEPASYQTKIWEKGLENINIEADRPDYQNNILNEAMKSKNGGANPQEVAQLIVKICGMEKPKFRYPVGKGARSLSVFKRIFPWSWIEGIVKKKLSVKGN</sequence>
<name>A0AAE3LMF5_9BACI</name>
<protein>
    <submittedName>
        <fullName evidence="4">SDR family oxidoreductase</fullName>
    </submittedName>
</protein>
<dbReference type="PANTHER" id="PTHR43976">
    <property type="entry name" value="SHORT CHAIN DEHYDROGENASE"/>
    <property type="match status" value="1"/>
</dbReference>
<keyword evidence="2" id="KW-0560">Oxidoreductase</keyword>
<dbReference type="InterPro" id="IPR036291">
    <property type="entry name" value="NAD(P)-bd_dom_sf"/>
</dbReference>